<dbReference type="SUPFAM" id="SSF52540">
    <property type="entry name" value="P-loop containing nucleoside triphosphate hydrolases"/>
    <property type="match status" value="1"/>
</dbReference>
<dbReference type="InterPro" id="IPR027785">
    <property type="entry name" value="UvrD-like_helicase_C"/>
</dbReference>
<organism evidence="2 3">
    <name type="scientific">Sipha flava</name>
    <name type="common">yellow sugarcane aphid</name>
    <dbReference type="NCBI Taxonomy" id="143950"/>
    <lineage>
        <taxon>Eukaryota</taxon>
        <taxon>Metazoa</taxon>
        <taxon>Ecdysozoa</taxon>
        <taxon>Arthropoda</taxon>
        <taxon>Hexapoda</taxon>
        <taxon>Insecta</taxon>
        <taxon>Pterygota</taxon>
        <taxon>Neoptera</taxon>
        <taxon>Paraneoptera</taxon>
        <taxon>Hemiptera</taxon>
        <taxon>Sternorrhyncha</taxon>
        <taxon>Aphidomorpha</taxon>
        <taxon>Aphidoidea</taxon>
        <taxon>Aphididae</taxon>
        <taxon>Sipha</taxon>
    </lineage>
</organism>
<dbReference type="InterPro" id="IPR051055">
    <property type="entry name" value="PIF1_helicase"/>
</dbReference>
<dbReference type="OrthoDB" id="6601222at2759"/>
<dbReference type="GeneID" id="112690465"/>
<dbReference type="PANTHER" id="PTHR47642">
    <property type="entry name" value="ATP-DEPENDENT DNA HELICASE"/>
    <property type="match status" value="1"/>
</dbReference>
<evidence type="ECO:0000259" key="1">
    <source>
        <dbReference type="Pfam" id="PF13538"/>
    </source>
</evidence>
<dbReference type="Proteomes" id="UP000694846">
    <property type="component" value="Unplaced"/>
</dbReference>
<evidence type="ECO:0000313" key="3">
    <source>
        <dbReference type="RefSeq" id="XP_025420266.1"/>
    </source>
</evidence>
<evidence type="ECO:0000313" key="2">
    <source>
        <dbReference type="Proteomes" id="UP000694846"/>
    </source>
</evidence>
<feature type="domain" description="UvrD-like helicase C-terminal" evidence="1">
    <location>
        <begin position="212"/>
        <end position="250"/>
    </location>
</feature>
<gene>
    <name evidence="3" type="primary">LOC112690465</name>
</gene>
<dbReference type="CDD" id="cd18809">
    <property type="entry name" value="SF1_C_RecD"/>
    <property type="match status" value="1"/>
</dbReference>
<dbReference type="InterPro" id="IPR027417">
    <property type="entry name" value="P-loop_NTPase"/>
</dbReference>
<keyword evidence="2" id="KW-1185">Reference proteome</keyword>
<dbReference type="AlphaFoldDB" id="A0A8B8GCD3"/>
<protein>
    <submittedName>
        <fullName evidence="3">ATP-dependent DNA helicase PIF1-like</fullName>
    </submittedName>
</protein>
<proteinExistence type="predicted"/>
<dbReference type="Pfam" id="PF13538">
    <property type="entry name" value="UvrD_C_2"/>
    <property type="match status" value="1"/>
</dbReference>
<dbReference type="Gene3D" id="3.40.50.300">
    <property type="entry name" value="P-loop containing nucleotide triphosphate hydrolases"/>
    <property type="match status" value="1"/>
</dbReference>
<accession>A0A8B8GCD3</accession>
<dbReference type="PANTHER" id="PTHR47642:SF6">
    <property type="entry name" value="ATP-DEPENDENT DNA HELICASE"/>
    <property type="match status" value="1"/>
</dbReference>
<name>A0A8B8GCD3_9HEMI</name>
<reference evidence="3" key="1">
    <citation type="submission" date="2025-08" db="UniProtKB">
        <authorList>
            <consortium name="RefSeq"/>
        </authorList>
    </citation>
    <scope>IDENTIFICATION</scope>
    <source>
        <tissue evidence="3">Whole body</tissue>
    </source>
</reference>
<dbReference type="RefSeq" id="XP_025420266.1">
    <property type="nucleotide sequence ID" value="XM_025564481.1"/>
</dbReference>
<sequence length="316" mass="36057">MRQANVAFSSVLTKIGDGEPLLPEEKTMIESRFVEREFVDREYLQSVRLFFRTHDVHQFNSESICGAEMIEYVAADHYTGHHTTEQLASVRAKVHKLKPDEIGGLPYILRLHIGKPYMVTTNVDVLDGLVNGAIGTLRYIDRNAETSAIKRLWLCFDDSKISCLLRVKAQAHLLANPDFDHSWTPISQRTCNVHTTSKIVTCKRTQFPLVEACAITIHKSQGGTYDTIVYEYSKSHEQQLVYVALSRATSLNGLYLTNRDGDHVFYHHRGKVNRELRNEFARLECLRLKTIGNTCRDFLDRSLQSDFTSLSLCTQS</sequence>